<sequence length="86" mass="9676">MPRHCPDCKAQMRDDGINCWCVQADCSFSGYVDLKTGRIDRDQDDGHPDEWDNQDDGGFDECGMTSDGTCMLAGTEHCDWDCPHSR</sequence>
<organism evidence="2 3">
    <name type="scientific">Albidovulum denitrificans</name>
    <dbReference type="NCBI Taxonomy" id="404881"/>
    <lineage>
        <taxon>Bacteria</taxon>
        <taxon>Pseudomonadati</taxon>
        <taxon>Pseudomonadota</taxon>
        <taxon>Alphaproteobacteria</taxon>
        <taxon>Rhodobacterales</taxon>
        <taxon>Paracoccaceae</taxon>
        <taxon>Albidovulum</taxon>
    </lineage>
</organism>
<evidence type="ECO:0000256" key="1">
    <source>
        <dbReference type="SAM" id="MobiDB-lite"/>
    </source>
</evidence>
<evidence type="ECO:0000313" key="2">
    <source>
        <dbReference type="EMBL" id="PQV52865.1"/>
    </source>
</evidence>
<dbReference type="Proteomes" id="UP000238338">
    <property type="component" value="Unassembled WGS sequence"/>
</dbReference>
<dbReference type="EMBL" id="PVEP01000015">
    <property type="protein sequence ID" value="PQV52865.1"/>
    <property type="molecule type" value="Genomic_DNA"/>
</dbReference>
<keyword evidence="3" id="KW-1185">Reference proteome</keyword>
<feature type="region of interest" description="Disordered" evidence="1">
    <location>
        <begin position="38"/>
        <end position="58"/>
    </location>
</feature>
<protein>
    <submittedName>
        <fullName evidence="2">Uncharacterized protein</fullName>
    </submittedName>
</protein>
<name>A0A2S8RWD7_9RHOB</name>
<proteinExistence type="predicted"/>
<reference evidence="2 3" key="1">
    <citation type="submission" date="2018-02" db="EMBL/GenBank/DDBJ databases">
        <title>Genomic Encyclopedia of Archaeal and Bacterial Type Strains, Phase II (KMG-II): from individual species to whole genera.</title>
        <authorList>
            <person name="Goeker M."/>
        </authorList>
    </citation>
    <scope>NUCLEOTIDE SEQUENCE [LARGE SCALE GENOMIC DNA]</scope>
    <source>
        <strain evidence="2 3">DSM 18921</strain>
    </source>
</reference>
<gene>
    <name evidence="2" type="ORF">LX70_03971</name>
</gene>
<accession>A0A2S8RWD7</accession>
<dbReference type="AlphaFoldDB" id="A0A2S8RWD7"/>
<evidence type="ECO:0000313" key="3">
    <source>
        <dbReference type="Proteomes" id="UP000238338"/>
    </source>
</evidence>
<feature type="compositionally biased region" description="Basic and acidic residues" evidence="1">
    <location>
        <begin position="38"/>
        <end position="50"/>
    </location>
</feature>
<comment type="caution">
    <text evidence="2">The sequence shown here is derived from an EMBL/GenBank/DDBJ whole genome shotgun (WGS) entry which is preliminary data.</text>
</comment>